<evidence type="ECO:0000256" key="3">
    <source>
        <dbReference type="ARBA" id="ARBA00022692"/>
    </source>
</evidence>
<gene>
    <name evidence="8" type="ORF">H8876_06435</name>
</gene>
<feature type="transmembrane region" description="Helical" evidence="6">
    <location>
        <begin position="78"/>
        <end position="97"/>
    </location>
</feature>
<sequence length="147" mass="17205">MISEKRKETLRVVKFVMFSISAGVIEILSFTLLNELTDWPYWPCYLIALILSVIWNFTLNRKFTFKSVANVPVAMAKILAFYCVFTPVTTILGNYLAESLHWNEYIVTGINMGLNISTEYLYDRFVVFRKTLDTNNLAQRQREKEDR</sequence>
<comment type="similarity">
    <text evidence="2">Belongs to the GtrA family.</text>
</comment>
<dbReference type="InterPro" id="IPR051401">
    <property type="entry name" value="GtrA_CellWall_Glycosyl"/>
</dbReference>
<evidence type="ECO:0000256" key="2">
    <source>
        <dbReference type="ARBA" id="ARBA00009399"/>
    </source>
</evidence>
<evidence type="ECO:0000256" key="1">
    <source>
        <dbReference type="ARBA" id="ARBA00004141"/>
    </source>
</evidence>
<evidence type="ECO:0000313" key="9">
    <source>
        <dbReference type="Proteomes" id="UP000644115"/>
    </source>
</evidence>
<feature type="transmembrane region" description="Helical" evidence="6">
    <location>
        <begin position="12"/>
        <end position="33"/>
    </location>
</feature>
<name>A0A923SLV8_9FIRM</name>
<dbReference type="GO" id="GO:0000271">
    <property type="term" value="P:polysaccharide biosynthetic process"/>
    <property type="evidence" value="ECO:0007669"/>
    <property type="project" value="InterPro"/>
</dbReference>
<reference evidence="8" key="1">
    <citation type="submission" date="2020-08" db="EMBL/GenBank/DDBJ databases">
        <authorList>
            <person name="Liu C."/>
            <person name="Sun Q."/>
        </authorList>
    </citation>
    <scope>NUCLEOTIDE SEQUENCE</scope>
    <source>
        <strain evidence="8">BX16</strain>
    </source>
</reference>
<dbReference type="PANTHER" id="PTHR38459:SF1">
    <property type="entry name" value="PROPHAGE BACTOPRENOL-LINKED GLUCOSE TRANSLOCASE HOMOLOG"/>
    <property type="match status" value="1"/>
</dbReference>
<accession>A0A923SLV8</accession>
<feature type="transmembrane region" description="Helical" evidence="6">
    <location>
        <begin position="39"/>
        <end position="57"/>
    </location>
</feature>
<protein>
    <submittedName>
        <fullName evidence="8">GtrA family protein</fullName>
    </submittedName>
</protein>
<keyword evidence="3 6" id="KW-0812">Transmembrane</keyword>
<dbReference type="GO" id="GO:0005886">
    <property type="term" value="C:plasma membrane"/>
    <property type="evidence" value="ECO:0007669"/>
    <property type="project" value="TreeGrafter"/>
</dbReference>
<keyword evidence="9" id="KW-1185">Reference proteome</keyword>
<keyword evidence="5 6" id="KW-0472">Membrane</keyword>
<dbReference type="EMBL" id="JACRWC010000081">
    <property type="protein sequence ID" value="MBC5999633.1"/>
    <property type="molecule type" value="Genomic_DNA"/>
</dbReference>
<evidence type="ECO:0000259" key="7">
    <source>
        <dbReference type="Pfam" id="PF04138"/>
    </source>
</evidence>
<evidence type="ECO:0000313" key="8">
    <source>
        <dbReference type="EMBL" id="MBC5999633.1"/>
    </source>
</evidence>
<dbReference type="RefSeq" id="WP_249287048.1">
    <property type="nucleotide sequence ID" value="NZ_JACRWC010000081.1"/>
</dbReference>
<dbReference type="Proteomes" id="UP000644115">
    <property type="component" value="Unassembled WGS sequence"/>
</dbReference>
<keyword evidence="4 6" id="KW-1133">Transmembrane helix</keyword>
<dbReference type="AlphaFoldDB" id="A0A923SLV8"/>
<evidence type="ECO:0000256" key="5">
    <source>
        <dbReference type="ARBA" id="ARBA00023136"/>
    </source>
</evidence>
<dbReference type="InterPro" id="IPR007267">
    <property type="entry name" value="GtrA_DPMS_TM"/>
</dbReference>
<proteinExistence type="inferred from homology"/>
<organism evidence="8 9">
    <name type="scientific">Lentihominibacter faecis</name>
    <dbReference type="NCBI Taxonomy" id="2764712"/>
    <lineage>
        <taxon>Bacteria</taxon>
        <taxon>Bacillati</taxon>
        <taxon>Bacillota</taxon>
        <taxon>Clostridia</taxon>
        <taxon>Peptostreptococcales</taxon>
        <taxon>Anaerovoracaceae</taxon>
        <taxon>Lentihominibacter</taxon>
    </lineage>
</organism>
<comment type="subcellular location">
    <subcellularLocation>
        <location evidence="1">Membrane</location>
        <topology evidence="1">Multi-pass membrane protein</topology>
    </subcellularLocation>
</comment>
<evidence type="ECO:0000256" key="4">
    <source>
        <dbReference type="ARBA" id="ARBA00022989"/>
    </source>
</evidence>
<dbReference type="Pfam" id="PF04138">
    <property type="entry name" value="GtrA_DPMS_TM"/>
    <property type="match status" value="1"/>
</dbReference>
<evidence type="ECO:0000256" key="6">
    <source>
        <dbReference type="SAM" id="Phobius"/>
    </source>
</evidence>
<feature type="domain" description="GtrA/DPMS transmembrane" evidence="7">
    <location>
        <begin position="14"/>
        <end position="128"/>
    </location>
</feature>
<dbReference type="PANTHER" id="PTHR38459">
    <property type="entry name" value="PROPHAGE BACTOPRENOL-LINKED GLUCOSE TRANSLOCASE HOMOLOG"/>
    <property type="match status" value="1"/>
</dbReference>
<comment type="caution">
    <text evidence="8">The sequence shown here is derived from an EMBL/GenBank/DDBJ whole genome shotgun (WGS) entry which is preliminary data.</text>
</comment>